<protein>
    <submittedName>
        <fullName evidence="1">Uncharacterized protein</fullName>
    </submittedName>
</protein>
<accession>A0A3L8D8V0</accession>
<dbReference type="Proteomes" id="UP000279307">
    <property type="component" value="Chromosome 12"/>
</dbReference>
<sequence length="82" mass="8878">METTRVPEEENLYQVYNHEKATGNLVTLDALLADLQNTVSSEGNHVGGNATPGYGSLNGARTHVTTGYRSYDNRTSPLPPQS</sequence>
<comment type="caution">
    <text evidence="1">The sequence shown here is derived from an EMBL/GenBank/DDBJ whole genome shotgun (WGS) entry which is preliminary data.</text>
</comment>
<proteinExistence type="predicted"/>
<dbReference type="AlphaFoldDB" id="A0A3L8D8V0"/>
<dbReference type="EMBL" id="QOIP01000012">
    <property type="protein sequence ID" value="RLU16368.1"/>
    <property type="molecule type" value="Genomic_DNA"/>
</dbReference>
<dbReference type="OrthoDB" id="15567at2759"/>
<evidence type="ECO:0000313" key="2">
    <source>
        <dbReference type="Proteomes" id="UP000279307"/>
    </source>
</evidence>
<organism evidence="1 2">
    <name type="scientific">Ooceraea biroi</name>
    <name type="common">Clonal raider ant</name>
    <name type="synonym">Cerapachys biroi</name>
    <dbReference type="NCBI Taxonomy" id="2015173"/>
    <lineage>
        <taxon>Eukaryota</taxon>
        <taxon>Metazoa</taxon>
        <taxon>Ecdysozoa</taxon>
        <taxon>Arthropoda</taxon>
        <taxon>Hexapoda</taxon>
        <taxon>Insecta</taxon>
        <taxon>Pterygota</taxon>
        <taxon>Neoptera</taxon>
        <taxon>Endopterygota</taxon>
        <taxon>Hymenoptera</taxon>
        <taxon>Apocrita</taxon>
        <taxon>Aculeata</taxon>
        <taxon>Formicoidea</taxon>
        <taxon>Formicidae</taxon>
        <taxon>Dorylinae</taxon>
        <taxon>Ooceraea</taxon>
    </lineage>
</organism>
<gene>
    <name evidence="1" type="ORF">DMN91_012128</name>
</gene>
<reference evidence="1 2" key="1">
    <citation type="journal article" date="2018" name="Genome Res.">
        <title>The genomic architecture and molecular evolution of ant odorant receptors.</title>
        <authorList>
            <person name="McKenzie S.K."/>
            <person name="Kronauer D.J.C."/>
        </authorList>
    </citation>
    <scope>NUCLEOTIDE SEQUENCE [LARGE SCALE GENOMIC DNA]</scope>
    <source>
        <strain evidence="1">Clonal line C1</strain>
    </source>
</reference>
<name>A0A3L8D8V0_OOCBI</name>
<evidence type="ECO:0000313" key="1">
    <source>
        <dbReference type="EMBL" id="RLU16368.1"/>
    </source>
</evidence>